<gene>
    <name evidence="17" type="ORF">ATO3_17045</name>
</gene>
<comment type="subunit">
    <text evidence="5">Homodimer.</text>
</comment>
<dbReference type="GO" id="GO:0005507">
    <property type="term" value="F:copper ion binding"/>
    <property type="evidence" value="ECO:0007669"/>
    <property type="project" value="InterPro"/>
</dbReference>
<dbReference type="NCBIfam" id="NF008559">
    <property type="entry name" value="PRK11504.1"/>
    <property type="match status" value="1"/>
</dbReference>
<dbReference type="Pfam" id="PF02728">
    <property type="entry name" value="Cu_amine_oxidN3"/>
    <property type="match status" value="1"/>
</dbReference>
<evidence type="ECO:0000256" key="5">
    <source>
        <dbReference type="ARBA" id="ARBA00011738"/>
    </source>
</evidence>
<dbReference type="PANTHER" id="PTHR10638:SF86">
    <property type="entry name" value="COPPER AMINE OXIDASE 1-RELATED"/>
    <property type="match status" value="1"/>
</dbReference>
<comment type="PTM">
    <text evidence="12 13">Topaquinone (TPQ) is generated by copper-dependent autoxidation of a specific tyrosyl residue.</text>
</comment>
<sequence length="639" mass="72110">MNIADTTAFNTKVSHPLDPLSASEIEKAARLVRGHMGGADLRFETIELKEPEKGSVRAWQQGGETPKRTARVNTFRPGKIGVWRFIVSLTDGAISREEHFPEARPMIMLEEFMQIEDTVKAHPDFIEACRKRGIEDLDLVCVDPWSAGNFDVEGEEGKHLAHTFCWVRMRPDDNLYAHPIEGLNPVVDIKKMEVIRVDDYGAVPVPEMEVNYDAQFIDEMREDLRPIDVVQPEGVTFTMEGRTIKWHDWSILIGFNGREGLTLHDIRYADRPVLYRASIAEMVVPYGAPDAQHARKNVFDIGEYGLGKLANSLELGCDCLGVIHYLDAEIPGIEGTSETIRNAICIHEEDTGILWKHWDFRTDKTEVRRGRRLVISSISTVGNYEYASYWYFYLDGKIEFEMKATGIINTVGKTPETDMRFGTEVAPGVIGQIHQHLFVARLDLSIDGDENQVFECNTQALPMGPDNPYGNAFFVEETKLDKECGRTIAPEKQRYWKFASSDKTNYMGKPTAYKLEPSHAVTPFNNPEGPSGARMPFIYNHLWLSEYHADERFPAGDFMNHSDGSQGVHKAAERGNSIDGKDVVAWHVFGLHHNVRLEDFPVQPVISCGFMLMPNGFFDMNPCLDLPAEKNEASCCAAE</sequence>
<evidence type="ECO:0000256" key="7">
    <source>
        <dbReference type="ARBA" id="ARBA00022772"/>
    </source>
</evidence>
<evidence type="ECO:0000256" key="1">
    <source>
        <dbReference type="ARBA" id="ARBA00001935"/>
    </source>
</evidence>
<dbReference type="EMBL" id="AQQR01000007">
    <property type="protein sequence ID" value="OWU72261.1"/>
    <property type="molecule type" value="Genomic_DNA"/>
</dbReference>
<dbReference type="EC" id="1.4.3.-" evidence="13"/>
<proteinExistence type="inferred from homology"/>
<feature type="domain" description="Copper amine oxidase catalytic" evidence="14">
    <location>
        <begin position="228"/>
        <end position="624"/>
    </location>
</feature>
<comment type="cofactor">
    <cofactor evidence="13">
        <name>Cu cation</name>
        <dbReference type="ChEBI" id="CHEBI:23378"/>
    </cofactor>
    <text evidence="13">Contains 1 topaquinone per subunit.</text>
</comment>
<feature type="domain" description="Copper amine oxidase N3-terminal" evidence="16">
    <location>
        <begin position="105"/>
        <end position="205"/>
    </location>
</feature>
<dbReference type="SUPFAM" id="SSF54416">
    <property type="entry name" value="Amine oxidase N-terminal region"/>
    <property type="match status" value="2"/>
</dbReference>
<keyword evidence="8 13" id="KW-0560">Oxidoreductase</keyword>
<evidence type="ECO:0000256" key="12">
    <source>
        <dbReference type="PIRSR" id="PIRSR600269-51"/>
    </source>
</evidence>
<protein>
    <recommendedName>
        <fullName evidence="13">Amine oxidase</fullName>
        <ecNumber evidence="13">1.4.3.-</ecNumber>
    </recommendedName>
</protein>
<keyword evidence="10" id="KW-0464">Manganese</keyword>
<dbReference type="PANTHER" id="PTHR10638">
    <property type="entry name" value="COPPER AMINE OXIDASE"/>
    <property type="match status" value="1"/>
</dbReference>
<accession>A0A225NJC1</accession>
<dbReference type="InterPro" id="IPR015802">
    <property type="entry name" value="Cu_amine_oxidase_N3"/>
</dbReference>
<evidence type="ECO:0000256" key="6">
    <source>
        <dbReference type="ARBA" id="ARBA00022723"/>
    </source>
</evidence>
<reference evidence="17 18" key="1">
    <citation type="submission" date="2013-04" db="EMBL/GenBank/DDBJ databases">
        <title>Oceanicola sp. 22II1-22F33 Genome Sequencing.</title>
        <authorList>
            <person name="Lai Q."/>
            <person name="Li G."/>
            <person name="Shao Z."/>
        </authorList>
    </citation>
    <scope>NUCLEOTIDE SEQUENCE [LARGE SCALE GENOMIC DNA]</scope>
    <source>
        <strain evidence="17 18">22II1-22F33</strain>
    </source>
</reference>
<keyword evidence="6 13" id="KW-0479">Metal-binding</keyword>
<evidence type="ECO:0000259" key="15">
    <source>
        <dbReference type="Pfam" id="PF02727"/>
    </source>
</evidence>
<dbReference type="OrthoDB" id="9772590at2"/>
<dbReference type="Gene3D" id="3.10.450.40">
    <property type="match status" value="2"/>
</dbReference>
<dbReference type="InterPro" id="IPR015800">
    <property type="entry name" value="Cu_amine_oxidase_N2"/>
</dbReference>
<evidence type="ECO:0000256" key="4">
    <source>
        <dbReference type="ARBA" id="ARBA00007983"/>
    </source>
</evidence>
<feature type="domain" description="Copper amine oxidase N2-terminal" evidence="15">
    <location>
        <begin position="15"/>
        <end position="79"/>
    </location>
</feature>
<dbReference type="Pfam" id="PF02727">
    <property type="entry name" value="Cu_amine_oxidN2"/>
    <property type="match status" value="1"/>
</dbReference>
<evidence type="ECO:0000256" key="10">
    <source>
        <dbReference type="ARBA" id="ARBA00023211"/>
    </source>
</evidence>
<dbReference type="GO" id="GO:0048038">
    <property type="term" value="F:quinone binding"/>
    <property type="evidence" value="ECO:0007669"/>
    <property type="project" value="InterPro"/>
</dbReference>
<dbReference type="InterPro" id="IPR016182">
    <property type="entry name" value="Cu_amine_oxidase_N-reg"/>
</dbReference>
<evidence type="ECO:0000256" key="9">
    <source>
        <dbReference type="ARBA" id="ARBA00023008"/>
    </source>
</evidence>
<dbReference type="PROSITE" id="PS01164">
    <property type="entry name" value="COPPER_AMINE_OXID_1"/>
    <property type="match status" value="1"/>
</dbReference>
<evidence type="ECO:0000313" key="18">
    <source>
        <dbReference type="Proteomes" id="UP000215377"/>
    </source>
</evidence>
<dbReference type="InterPro" id="IPR015798">
    <property type="entry name" value="Cu_amine_oxidase_C"/>
</dbReference>
<comment type="cofactor">
    <cofactor evidence="2">
        <name>Mn(2+)</name>
        <dbReference type="ChEBI" id="CHEBI:29035"/>
    </cofactor>
</comment>
<dbReference type="SUPFAM" id="SSF49998">
    <property type="entry name" value="Amine oxidase catalytic domain"/>
    <property type="match status" value="1"/>
</dbReference>
<dbReference type="RefSeq" id="WP_088651097.1">
    <property type="nucleotide sequence ID" value="NZ_AQQR01000007.1"/>
</dbReference>
<evidence type="ECO:0000256" key="2">
    <source>
        <dbReference type="ARBA" id="ARBA00001936"/>
    </source>
</evidence>
<comment type="similarity">
    <text evidence="4 13">Belongs to the copper/topaquinone oxidase family.</text>
</comment>
<name>A0A225NJC1_9RHOB</name>
<organism evidence="17 18">
    <name type="scientific">Marinibacterium profundimaris</name>
    <dbReference type="NCBI Taxonomy" id="1679460"/>
    <lineage>
        <taxon>Bacteria</taxon>
        <taxon>Pseudomonadati</taxon>
        <taxon>Pseudomonadota</taxon>
        <taxon>Alphaproteobacteria</taxon>
        <taxon>Rhodobacterales</taxon>
        <taxon>Paracoccaceae</taxon>
        <taxon>Marinibacterium</taxon>
    </lineage>
</organism>
<evidence type="ECO:0000313" key="17">
    <source>
        <dbReference type="EMBL" id="OWU72261.1"/>
    </source>
</evidence>
<comment type="cofactor">
    <cofactor evidence="1">
        <name>Cu cation</name>
        <dbReference type="ChEBI" id="CHEBI:23378"/>
    </cofactor>
</comment>
<feature type="active site" description="Schiff-base intermediate with substrate; via topaquinone" evidence="11">
    <location>
        <position position="384"/>
    </location>
</feature>
<dbReference type="Gene3D" id="2.70.98.20">
    <property type="entry name" value="Copper amine oxidase, catalytic domain"/>
    <property type="match status" value="1"/>
</dbReference>
<evidence type="ECO:0000259" key="16">
    <source>
        <dbReference type="Pfam" id="PF02728"/>
    </source>
</evidence>
<keyword evidence="7 11" id="KW-0801">TPQ</keyword>
<dbReference type="InterPro" id="IPR000269">
    <property type="entry name" value="Cu_amine_oxidase"/>
</dbReference>
<dbReference type="Pfam" id="PF01179">
    <property type="entry name" value="Cu_amine_oxid"/>
    <property type="match status" value="1"/>
</dbReference>
<evidence type="ECO:0000256" key="13">
    <source>
        <dbReference type="RuleBase" id="RU000672"/>
    </source>
</evidence>
<evidence type="ECO:0000256" key="3">
    <source>
        <dbReference type="ARBA" id="ARBA00001947"/>
    </source>
</evidence>
<feature type="modified residue" description="2',4',5'-topaquinone" evidence="12">
    <location>
        <position position="384"/>
    </location>
</feature>
<evidence type="ECO:0000256" key="11">
    <source>
        <dbReference type="PIRSR" id="PIRSR600269-50"/>
    </source>
</evidence>
<comment type="cofactor">
    <cofactor evidence="3">
        <name>Zn(2+)</name>
        <dbReference type="ChEBI" id="CHEBI:29105"/>
    </cofactor>
</comment>
<keyword evidence="9 13" id="KW-0186">Copper</keyword>
<dbReference type="GO" id="GO:0009308">
    <property type="term" value="P:amine metabolic process"/>
    <property type="evidence" value="ECO:0007669"/>
    <property type="project" value="UniProtKB-UniRule"/>
</dbReference>
<dbReference type="Proteomes" id="UP000215377">
    <property type="component" value="Unassembled WGS sequence"/>
</dbReference>
<feature type="active site" description="Proton acceptor" evidence="11">
    <location>
        <position position="300"/>
    </location>
</feature>
<dbReference type="GO" id="GO:0008131">
    <property type="term" value="F:primary methylamine oxidase activity"/>
    <property type="evidence" value="ECO:0007669"/>
    <property type="project" value="InterPro"/>
</dbReference>
<comment type="caution">
    <text evidence="17">The sequence shown here is derived from an EMBL/GenBank/DDBJ whole genome shotgun (WGS) entry which is preliminary data.</text>
</comment>
<evidence type="ECO:0000259" key="14">
    <source>
        <dbReference type="Pfam" id="PF01179"/>
    </source>
</evidence>
<dbReference type="InterPro" id="IPR036460">
    <property type="entry name" value="Cu_amine_oxidase_C_sf"/>
</dbReference>
<dbReference type="AlphaFoldDB" id="A0A225NJC1"/>
<evidence type="ECO:0000256" key="8">
    <source>
        <dbReference type="ARBA" id="ARBA00023002"/>
    </source>
</evidence>
<dbReference type="InterPro" id="IPR049948">
    <property type="entry name" value="Cu_Am_ox_TPQ-bd"/>
</dbReference>
<keyword evidence="18" id="KW-1185">Reference proteome</keyword>